<comment type="caution">
    <text evidence="7">Lacks conserved residue(s) required for the propagation of feature annotation.</text>
</comment>
<keyword evidence="4" id="KW-0479">Metal-binding</keyword>
<dbReference type="Pfam" id="PF02146">
    <property type="entry name" value="SIR2"/>
    <property type="match status" value="1"/>
</dbReference>
<evidence type="ECO:0000313" key="10">
    <source>
        <dbReference type="Proteomes" id="UP000278143"/>
    </source>
</evidence>
<evidence type="ECO:0000259" key="8">
    <source>
        <dbReference type="PROSITE" id="PS50305"/>
    </source>
</evidence>
<dbReference type="InterPro" id="IPR003000">
    <property type="entry name" value="Sirtuin"/>
</dbReference>
<feature type="non-terminal residue" evidence="9">
    <location>
        <position position="197"/>
    </location>
</feature>
<keyword evidence="6" id="KW-0520">NAD</keyword>
<evidence type="ECO:0000256" key="3">
    <source>
        <dbReference type="ARBA" id="ARBA00022679"/>
    </source>
</evidence>
<proteinExistence type="inferred from homology"/>
<evidence type="ECO:0000256" key="5">
    <source>
        <dbReference type="ARBA" id="ARBA00022833"/>
    </source>
</evidence>
<dbReference type="GO" id="GO:0046872">
    <property type="term" value="F:metal ion binding"/>
    <property type="evidence" value="ECO:0007669"/>
    <property type="project" value="UniProtKB-KW"/>
</dbReference>
<evidence type="ECO:0000256" key="7">
    <source>
        <dbReference type="PROSITE-ProRule" id="PRU00236"/>
    </source>
</evidence>
<dbReference type="GO" id="GO:0005634">
    <property type="term" value="C:nucleus"/>
    <property type="evidence" value="ECO:0007669"/>
    <property type="project" value="TreeGrafter"/>
</dbReference>
<reference evidence="10" key="1">
    <citation type="journal article" date="2018" name="Nat. Microbiol.">
        <title>Leveraging single-cell genomics to expand the fungal tree of life.</title>
        <authorList>
            <person name="Ahrendt S.R."/>
            <person name="Quandt C.A."/>
            <person name="Ciobanu D."/>
            <person name="Clum A."/>
            <person name="Salamov A."/>
            <person name="Andreopoulos B."/>
            <person name="Cheng J.F."/>
            <person name="Woyke T."/>
            <person name="Pelin A."/>
            <person name="Henrissat B."/>
            <person name="Reynolds N.K."/>
            <person name="Benny G.L."/>
            <person name="Smith M.E."/>
            <person name="James T.Y."/>
            <person name="Grigoriev I.V."/>
        </authorList>
    </citation>
    <scope>NUCLEOTIDE SEQUENCE [LARGE SCALE GENOMIC DNA]</scope>
    <source>
        <strain evidence="10">Benny S71-1</strain>
    </source>
</reference>
<organism evidence="9 10">
    <name type="scientific">Syncephalis pseudoplumigaleata</name>
    <dbReference type="NCBI Taxonomy" id="1712513"/>
    <lineage>
        <taxon>Eukaryota</taxon>
        <taxon>Fungi</taxon>
        <taxon>Fungi incertae sedis</taxon>
        <taxon>Zoopagomycota</taxon>
        <taxon>Zoopagomycotina</taxon>
        <taxon>Zoopagomycetes</taxon>
        <taxon>Zoopagales</taxon>
        <taxon>Piptocephalidaceae</taxon>
        <taxon>Syncephalis</taxon>
    </lineage>
</organism>
<dbReference type="OrthoDB" id="420264at2759"/>
<dbReference type="Gene3D" id="3.40.50.1220">
    <property type="entry name" value="TPP-binding domain"/>
    <property type="match status" value="1"/>
</dbReference>
<dbReference type="InterPro" id="IPR026591">
    <property type="entry name" value="Sirtuin_cat_small_dom_sf"/>
</dbReference>
<evidence type="ECO:0000256" key="2">
    <source>
        <dbReference type="ARBA" id="ARBA00006924"/>
    </source>
</evidence>
<evidence type="ECO:0000313" key="9">
    <source>
        <dbReference type="EMBL" id="RKP26281.1"/>
    </source>
</evidence>
<comment type="cofactor">
    <cofactor evidence="1">
        <name>Zn(2+)</name>
        <dbReference type="ChEBI" id="CHEBI:29105"/>
    </cofactor>
</comment>
<name>A0A4P9Z3B0_9FUNG</name>
<dbReference type="InterPro" id="IPR029035">
    <property type="entry name" value="DHS-like_NAD/FAD-binding_dom"/>
</dbReference>
<keyword evidence="5" id="KW-0862">Zinc</keyword>
<protein>
    <submittedName>
        <fullName evidence="9">DHS-like NAD/FAD-binding domain-containing protein</fullName>
    </submittedName>
</protein>
<evidence type="ECO:0000256" key="1">
    <source>
        <dbReference type="ARBA" id="ARBA00001947"/>
    </source>
</evidence>
<feature type="domain" description="Deacetylase sirtuin-type" evidence="8">
    <location>
        <begin position="1"/>
        <end position="197"/>
    </location>
</feature>
<feature type="non-terminal residue" evidence="9">
    <location>
        <position position="1"/>
    </location>
</feature>
<dbReference type="PANTHER" id="PTHR11085:SF9">
    <property type="entry name" value="NAD-DEPENDENT PROTEIN DEACETYLASE SIRTUIN-1"/>
    <property type="match status" value="1"/>
</dbReference>
<comment type="similarity">
    <text evidence="2">Belongs to the sirtuin family. Class I subfamily.</text>
</comment>
<evidence type="ECO:0000256" key="4">
    <source>
        <dbReference type="ARBA" id="ARBA00022723"/>
    </source>
</evidence>
<dbReference type="Proteomes" id="UP000278143">
    <property type="component" value="Unassembled WGS sequence"/>
</dbReference>
<dbReference type="InterPro" id="IPR050134">
    <property type="entry name" value="NAD-dep_sirtuin_deacylases"/>
</dbReference>
<evidence type="ECO:0000256" key="6">
    <source>
        <dbReference type="ARBA" id="ARBA00023027"/>
    </source>
</evidence>
<dbReference type="Gene3D" id="3.30.1600.10">
    <property type="entry name" value="SIR2/SIRT2 'Small Domain"/>
    <property type="match status" value="2"/>
</dbReference>
<keyword evidence="3" id="KW-0808">Transferase</keyword>
<dbReference type="SUPFAM" id="SSF52467">
    <property type="entry name" value="DHS-like NAD/FAD-binding domain"/>
    <property type="match status" value="1"/>
</dbReference>
<dbReference type="GO" id="GO:0070403">
    <property type="term" value="F:NAD+ binding"/>
    <property type="evidence" value="ECO:0007669"/>
    <property type="project" value="InterPro"/>
</dbReference>
<keyword evidence="10" id="KW-1185">Reference proteome</keyword>
<accession>A0A4P9Z3B0</accession>
<dbReference type="AlphaFoldDB" id="A0A4P9Z3B0"/>
<gene>
    <name evidence="9" type="ORF">SYNPS1DRAFT_9248</name>
</gene>
<sequence>REAKNIIVLTGAGVSVSCGIPDFRSANGIYSRMDKYPLDDPQQMFDIEYFRYCPEIFFSFAKEIYPSNFKPSPSHAFIRLLEEKGRLLRNYTQNIDTLEQSAGIERVLQCHGSFATARCIKCQHVVPGDEIKEDIFAEDDEDDEDDDMDGILKPDIVFFGENLPSEFDDRLAADREQVDLLIVMGTSLKVAPVSGIM</sequence>
<dbReference type="GO" id="GO:0046970">
    <property type="term" value="F:histone H4K16 deacetylase activity, NAD-dependent"/>
    <property type="evidence" value="ECO:0007669"/>
    <property type="project" value="TreeGrafter"/>
</dbReference>
<dbReference type="PANTHER" id="PTHR11085">
    <property type="entry name" value="NAD-DEPENDENT PROTEIN DEACYLASE SIRTUIN-5, MITOCHONDRIAL-RELATED"/>
    <property type="match status" value="1"/>
</dbReference>
<dbReference type="EMBL" id="KZ989464">
    <property type="protein sequence ID" value="RKP26281.1"/>
    <property type="molecule type" value="Genomic_DNA"/>
</dbReference>
<dbReference type="InterPro" id="IPR026590">
    <property type="entry name" value="Ssirtuin_cat_dom"/>
</dbReference>
<dbReference type="PROSITE" id="PS50305">
    <property type="entry name" value="SIRTUIN"/>
    <property type="match status" value="1"/>
</dbReference>